<protein>
    <submittedName>
        <fullName evidence="4">Transglutaminase-like superfamily protein</fullName>
    </submittedName>
</protein>
<evidence type="ECO:0000256" key="1">
    <source>
        <dbReference type="SAM" id="MobiDB-lite"/>
    </source>
</evidence>
<dbReference type="EMBL" id="CACRTP010000003">
    <property type="protein sequence ID" value="VYT64347.1"/>
    <property type="molecule type" value="Genomic_DNA"/>
</dbReference>
<sequence>MKKALKILLLLVFVVSLSACAKNNSQETTETKKEETAKEDTNKVEIKKDEEKKEENFAERKGTLTTNVDLSKYDKGKSVKLWLPIPQDSKYQKISNVKVDLDEAHAKQQQTTDKLGNKMLYVEWDNEATDRKVSLSFDAERKEIKRGELTEKEDQAKKDELKEFLQPHSMMPVDGKVKELADKITEGKTTDLDKVKAIYDWTIANMNRDESVKGCGTGEVEKLLDMPQGKCTDIHSVFVALCRASGVPAREIFGIRMSKKASDDETKGQHCWSEFYLQGQGWIKADPGDVLKAVLKQNLDKSDEKTKELADYYWGGMDSLRVALTTGRDLTLEPKQDDKPLNNFGYPYAEVEGKALDYYNPADFEYNIKFEEAK</sequence>
<dbReference type="InterPro" id="IPR038765">
    <property type="entry name" value="Papain-like_cys_pep_sf"/>
</dbReference>
<reference evidence="4" key="1">
    <citation type="submission" date="2019-11" db="EMBL/GenBank/DDBJ databases">
        <authorList>
            <person name="Feng L."/>
        </authorList>
    </citation>
    <scope>NUCLEOTIDE SEQUENCE</scope>
    <source>
        <strain evidence="4">FmagnaLFYP121</strain>
    </source>
</reference>
<feature type="signal peptide" evidence="2">
    <location>
        <begin position="1"/>
        <end position="21"/>
    </location>
</feature>
<gene>
    <name evidence="4" type="ORF">FMLFYP121_00193</name>
</gene>
<organism evidence="4">
    <name type="scientific">Finegoldia magna</name>
    <name type="common">Peptostreptococcus magnus</name>
    <dbReference type="NCBI Taxonomy" id="1260"/>
    <lineage>
        <taxon>Bacteria</taxon>
        <taxon>Bacillati</taxon>
        <taxon>Bacillota</taxon>
        <taxon>Tissierellia</taxon>
        <taxon>Tissierellales</taxon>
        <taxon>Peptoniphilaceae</taxon>
        <taxon>Finegoldia</taxon>
    </lineage>
</organism>
<dbReference type="RefSeq" id="WP_156849595.1">
    <property type="nucleotide sequence ID" value="NZ_CACRTP010000003.1"/>
</dbReference>
<proteinExistence type="predicted"/>
<feature type="region of interest" description="Disordered" evidence="1">
    <location>
        <begin position="25"/>
        <end position="58"/>
    </location>
</feature>
<dbReference type="InterPro" id="IPR002931">
    <property type="entry name" value="Transglutaminase-like"/>
</dbReference>
<dbReference type="PROSITE" id="PS51257">
    <property type="entry name" value="PROKAR_LIPOPROTEIN"/>
    <property type="match status" value="1"/>
</dbReference>
<dbReference type="Pfam" id="PF01841">
    <property type="entry name" value="Transglut_core"/>
    <property type="match status" value="1"/>
</dbReference>
<feature type="domain" description="Transglutaminase-like" evidence="3">
    <location>
        <begin position="223"/>
        <end position="289"/>
    </location>
</feature>
<accession>A0A6N2YDY6</accession>
<evidence type="ECO:0000259" key="3">
    <source>
        <dbReference type="SMART" id="SM00460"/>
    </source>
</evidence>
<dbReference type="AlphaFoldDB" id="A0A6N2YDY6"/>
<dbReference type="Gene3D" id="3.10.620.30">
    <property type="match status" value="1"/>
</dbReference>
<feature type="compositionally biased region" description="Basic and acidic residues" evidence="1">
    <location>
        <begin position="29"/>
        <end position="58"/>
    </location>
</feature>
<keyword evidence="2" id="KW-0732">Signal</keyword>
<dbReference type="PANTHER" id="PTHR38339:SF1">
    <property type="entry name" value="TRANSGLUTAMINASE-LIKE DOMAIN-CONTAINING PROTEIN"/>
    <property type="match status" value="1"/>
</dbReference>
<dbReference type="PANTHER" id="PTHR38339">
    <property type="entry name" value="TRANSGLUTAMINASE DOMAIN PROTEIN"/>
    <property type="match status" value="1"/>
</dbReference>
<dbReference type="SUPFAM" id="SSF54001">
    <property type="entry name" value="Cysteine proteinases"/>
    <property type="match status" value="1"/>
</dbReference>
<dbReference type="SMART" id="SM00460">
    <property type="entry name" value="TGc"/>
    <property type="match status" value="1"/>
</dbReference>
<evidence type="ECO:0000256" key="2">
    <source>
        <dbReference type="SAM" id="SignalP"/>
    </source>
</evidence>
<evidence type="ECO:0000313" key="4">
    <source>
        <dbReference type="EMBL" id="VYT64347.1"/>
    </source>
</evidence>
<feature type="chain" id="PRO_5026845067" evidence="2">
    <location>
        <begin position="22"/>
        <end position="374"/>
    </location>
</feature>
<name>A0A6N2YDY6_FINMA</name>